<reference evidence="1 2" key="1">
    <citation type="journal article" date="2016" name="Mol. Biol. Evol.">
        <title>Comparative Genomics of Early-Diverging Mushroom-Forming Fungi Provides Insights into the Origins of Lignocellulose Decay Capabilities.</title>
        <authorList>
            <person name="Nagy L.G."/>
            <person name="Riley R."/>
            <person name="Tritt A."/>
            <person name="Adam C."/>
            <person name="Daum C."/>
            <person name="Floudas D."/>
            <person name="Sun H."/>
            <person name="Yadav J.S."/>
            <person name="Pangilinan J."/>
            <person name="Larsson K.H."/>
            <person name="Matsuura K."/>
            <person name="Barry K."/>
            <person name="Labutti K."/>
            <person name="Kuo R."/>
            <person name="Ohm R.A."/>
            <person name="Bhattacharya S.S."/>
            <person name="Shirouzu T."/>
            <person name="Yoshinaga Y."/>
            <person name="Martin F.M."/>
            <person name="Grigoriev I.V."/>
            <person name="Hibbett D.S."/>
        </authorList>
    </citation>
    <scope>NUCLEOTIDE SEQUENCE [LARGE SCALE GENOMIC DNA]</scope>
    <source>
        <strain evidence="1 2">HHB9708</strain>
    </source>
</reference>
<dbReference type="EMBL" id="KV419458">
    <property type="protein sequence ID" value="KZS87041.1"/>
    <property type="molecule type" value="Genomic_DNA"/>
</dbReference>
<accession>A0A164MU99</accession>
<proteinExistence type="predicted"/>
<keyword evidence="2" id="KW-1185">Reference proteome</keyword>
<evidence type="ECO:0000313" key="1">
    <source>
        <dbReference type="EMBL" id="KZS87041.1"/>
    </source>
</evidence>
<protein>
    <submittedName>
        <fullName evidence="1">Uncharacterized protein</fullName>
    </submittedName>
</protein>
<feature type="non-terminal residue" evidence="1">
    <location>
        <position position="132"/>
    </location>
</feature>
<dbReference type="STRING" id="1314777.A0A164MU99"/>
<dbReference type="Proteomes" id="UP000076722">
    <property type="component" value="Unassembled WGS sequence"/>
</dbReference>
<sequence>MGAVSPGSSPSDLSDVVPGENVVIETDADRYDAQLQEQRALKPGTFIISASPETIQAYVQGYAKDIAFKSRWLDPKSSADDWYPGRRYYKDASGLLYFRDADLKPRLCVPGPLRASLLRQYHESPITGGHAG</sequence>
<dbReference type="AlphaFoldDB" id="A0A164MU99"/>
<organism evidence="1 2">
    <name type="scientific">Sistotremastrum niveocremeum HHB9708</name>
    <dbReference type="NCBI Taxonomy" id="1314777"/>
    <lineage>
        <taxon>Eukaryota</taxon>
        <taxon>Fungi</taxon>
        <taxon>Dikarya</taxon>
        <taxon>Basidiomycota</taxon>
        <taxon>Agaricomycotina</taxon>
        <taxon>Agaricomycetes</taxon>
        <taxon>Sistotremastrales</taxon>
        <taxon>Sistotremastraceae</taxon>
        <taxon>Sertulicium</taxon>
        <taxon>Sertulicium niveocremeum</taxon>
    </lineage>
</organism>
<evidence type="ECO:0000313" key="2">
    <source>
        <dbReference type="Proteomes" id="UP000076722"/>
    </source>
</evidence>
<gene>
    <name evidence="1" type="ORF">SISNIDRAFT_420124</name>
</gene>
<name>A0A164MU99_9AGAM</name>
<dbReference type="OrthoDB" id="3245961at2759"/>